<dbReference type="EMBL" id="UZAU01000542">
    <property type="status" value="NOT_ANNOTATED_CDS"/>
    <property type="molecule type" value="Genomic_DNA"/>
</dbReference>
<dbReference type="EnsemblPlants" id="evm.model.05.1512">
    <property type="protein sequence ID" value="cds.evm.model.05.1512"/>
    <property type="gene ID" value="evm.TU.05.1512"/>
</dbReference>
<dbReference type="AlphaFoldDB" id="A0A803PLM2"/>
<reference evidence="1" key="2">
    <citation type="submission" date="2021-03" db="UniProtKB">
        <authorList>
            <consortium name="EnsemblPlants"/>
        </authorList>
    </citation>
    <scope>IDENTIFICATION</scope>
</reference>
<keyword evidence="2" id="KW-1185">Reference proteome</keyword>
<organism evidence="1 2">
    <name type="scientific">Cannabis sativa</name>
    <name type="common">Hemp</name>
    <name type="synonym">Marijuana</name>
    <dbReference type="NCBI Taxonomy" id="3483"/>
    <lineage>
        <taxon>Eukaryota</taxon>
        <taxon>Viridiplantae</taxon>
        <taxon>Streptophyta</taxon>
        <taxon>Embryophyta</taxon>
        <taxon>Tracheophyta</taxon>
        <taxon>Spermatophyta</taxon>
        <taxon>Magnoliopsida</taxon>
        <taxon>eudicotyledons</taxon>
        <taxon>Gunneridae</taxon>
        <taxon>Pentapetalae</taxon>
        <taxon>rosids</taxon>
        <taxon>fabids</taxon>
        <taxon>Rosales</taxon>
        <taxon>Cannabaceae</taxon>
        <taxon>Cannabis</taxon>
    </lineage>
</organism>
<dbReference type="Gramene" id="evm.model.05.1512">
    <property type="protein sequence ID" value="cds.evm.model.05.1512"/>
    <property type="gene ID" value="evm.TU.05.1512"/>
</dbReference>
<accession>A0A803PLM2</accession>
<proteinExistence type="predicted"/>
<name>A0A803PLM2_CANSA</name>
<protein>
    <submittedName>
        <fullName evidence="1">Uncharacterized protein</fullName>
    </submittedName>
</protein>
<dbReference type="Proteomes" id="UP000596661">
    <property type="component" value="Chromosome 5"/>
</dbReference>
<reference evidence="1" key="1">
    <citation type="submission" date="2018-11" db="EMBL/GenBank/DDBJ databases">
        <authorList>
            <person name="Grassa J C."/>
        </authorList>
    </citation>
    <scope>NUCLEOTIDE SEQUENCE [LARGE SCALE GENOMIC DNA]</scope>
</reference>
<evidence type="ECO:0000313" key="2">
    <source>
        <dbReference type="Proteomes" id="UP000596661"/>
    </source>
</evidence>
<sequence>MHGGTWFSPFENKRYEGGSWEYFNNCKFEAFIRLDLKDMARSLQYRFPFGFLYKPYGKHLNMGLMVVNNATIQLMLEDLTGRNYAEANVYLVLPDPQLALEWKEAAEANELFGYDDNNSDDVSDLTNEEIPLEIEPQFPDVVVLGCQEPKEETELNGQPPEP</sequence>
<evidence type="ECO:0000313" key="1">
    <source>
        <dbReference type="EnsemblPlants" id="cds.evm.model.05.1512"/>
    </source>
</evidence>